<keyword evidence="2" id="KW-1133">Transmembrane helix</keyword>
<protein>
    <recommendedName>
        <fullName evidence="5">X-X-X-Leu-X-X-Gly heptad repeat-containing protein</fullName>
    </recommendedName>
</protein>
<comment type="caution">
    <text evidence="3">The sequence shown here is derived from an EMBL/GenBank/DDBJ whole genome shotgun (WGS) entry which is preliminary data.</text>
</comment>
<keyword evidence="4" id="KW-1185">Reference proteome</keyword>
<accession>A0ABS4UB39</accession>
<evidence type="ECO:0000313" key="4">
    <source>
        <dbReference type="Proteomes" id="UP001519305"/>
    </source>
</evidence>
<evidence type="ECO:0000256" key="1">
    <source>
        <dbReference type="SAM" id="MobiDB-lite"/>
    </source>
</evidence>
<evidence type="ECO:0008006" key="5">
    <source>
        <dbReference type="Google" id="ProtNLM"/>
    </source>
</evidence>
<feature type="compositionally biased region" description="Low complexity" evidence="1">
    <location>
        <begin position="556"/>
        <end position="569"/>
    </location>
</feature>
<evidence type="ECO:0000256" key="2">
    <source>
        <dbReference type="SAM" id="Phobius"/>
    </source>
</evidence>
<feature type="compositionally biased region" description="Low complexity" evidence="1">
    <location>
        <begin position="521"/>
        <end position="530"/>
    </location>
</feature>
<dbReference type="Proteomes" id="UP001519305">
    <property type="component" value="Unassembled WGS sequence"/>
</dbReference>
<feature type="compositionally biased region" description="Acidic residues" evidence="1">
    <location>
        <begin position="570"/>
        <end position="605"/>
    </location>
</feature>
<sequence length="612" mass="61018">MAPRKVGVRRAFLSLLLMLPLIVGAAYVAGSGMGLSSAWIADGAEEGHAPGPVPGIDVAQVQEARRAIGEANTQAGFLDAGMGRATEGIGELKDGGTELVEGTGAIREGASDLSSGLNELQVATGRLGGGASDIAGGAGAIADGIGLVNVAIGQVEATIGPAKESARAAGDQTAVENLEALERQLGAVDFDALAGEAERFRRGADELSYQLNTPGAPYRDGIFSAAAGAGELRTATEELDEGAKKIDGGLKELNDGAPRLDEMAQTVADKVSEANRAMPVPTGEQLAAAGLIDGEGDEAGANATLAPTLAFLVSALVMLAASALWLIATPGRSGRDGRGGRDGGDRDGRDDRGGGDAASRGVWSRVLPGGAFAGALAGIVAIGALVLFIMADGLDLLRGATSVIVLALAALAATALARAVLAVFGASWGRFVIVVGMLVQVGVIGWVWRTAASAATGGAEMATAWGVVAALLPLHHPTAALTALGNDGSTLMWGSSAGVLLALVVIGALVDRFGAGRRRATVTAPATTKAAKPKEAETEAAKPKAAESETTEPEAAKSTAATAEAPTPDAADDAVSESPVDDDAEAPDAEPADAADPDDGADGGDESVVTQE</sequence>
<proteinExistence type="predicted"/>
<feature type="transmembrane region" description="Helical" evidence="2">
    <location>
        <begin position="403"/>
        <end position="424"/>
    </location>
</feature>
<feature type="transmembrane region" description="Helical" evidence="2">
    <location>
        <begin position="491"/>
        <end position="510"/>
    </location>
</feature>
<feature type="region of interest" description="Disordered" evidence="1">
    <location>
        <begin position="520"/>
        <end position="612"/>
    </location>
</feature>
<keyword evidence="2" id="KW-0812">Transmembrane</keyword>
<reference evidence="3 4" key="1">
    <citation type="submission" date="2021-03" db="EMBL/GenBank/DDBJ databases">
        <title>Sequencing the genomes of 1000 actinobacteria strains.</title>
        <authorList>
            <person name="Klenk H.-P."/>
        </authorList>
    </citation>
    <scope>NUCLEOTIDE SEQUENCE [LARGE SCALE GENOMIC DNA]</scope>
    <source>
        <strain evidence="3 4">DSM 44506</strain>
    </source>
</reference>
<keyword evidence="2" id="KW-0472">Membrane</keyword>
<dbReference type="RefSeq" id="WP_209654341.1">
    <property type="nucleotide sequence ID" value="NZ_CP047357.1"/>
</dbReference>
<evidence type="ECO:0000313" key="3">
    <source>
        <dbReference type="EMBL" id="MBP2333733.1"/>
    </source>
</evidence>
<feature type="compositionally biased region" description="Basic and acidic residues" evidence="1">
    <location>
        <begin position="333"/>
        <end position="354"/>
    </location>
</feature>
<name>A0ABS4UB39_9CORY</name>
<dbReference type="EMBL" id="JAGINY010000001">
    <property type="protein sequence ID" value="MBP2333733.1"/>
    <property type="molecule type" value="Genomic_DNA"/>
</dbReference>
<gene>
    <name evidence="3" type="ORF">JOF33_002432</name>
</gene>
<feature type="transmembrane region" description="Helical" evidence="2">
    <location>
        <begin position="370"/>
        <end position="391"/>
    </location>
</feature>
<feature type="compositionally biased region" description="Basic and acidic residues" evidence="1">
    <location>
        <begin position="532"/>
        <end position="547"/>
    </location>
</feature>
<feature type="region of interest" description="Disordered" evidence="1">
    <location>
        <begin position="333"/>
        <end position="358"/>
    </location>
</feature>
<feature type="transmembrane region" description="Helical" evidence="2">
    <location>
        <begin position="309"/>
        <end position="328"/>
    </location>
</feature>
<feature type="transmembrane region" description="Helical" evidence="2">
    <location>
        <begin position="431"/>
        <end position="448"/>
    </location>
</feature>
<organism evidence="3 4">
    <name type="scientific">Corynebacterium freneyi</name>
    <dbReference type="NCBI Taxonomy" id="134034"/>
    <lineage>
        <taxon>Bacteria</taxon>
        <taxon>Bacillati</taxon>
        <taxon>Actinomycetota</taxon>
        <taxon>Actinomycetes</taxon>
        <taxon>Mycobacteriales</taxon>
        <taxon>Corynebacteriaceae</taxon>
        <taxon>Corynebacterium</taxon>
    </lineage>
</organism>